<protein>
    <submittedName>
        <fullName evidence="2">MBL fold metallo-hydrolase</fullName>
    </submittedName>
</protein>
<dbReference type="Pfam" id="PF00753">
    <property type="entry name" value="Lactamase_B"/>
    <property type="match status" value="1"/>
</dbReference>
<comment type="caution">
    <text evidence="2">The sequence shown here is derived from an EMBL/GenBank/DDBJ whole genome shotgun (WGS) entry which is preliminary data.</text>
</comment>
<dbReference type="EMBL" id="JBCITK010000001">
    <property type="protein sequence ID" value="MEN0642042.1"/>
    <property type="molecule type" value="Genomic_DNA"/>
</dbReference>
<dbReference type="InterPro" id="IPR036866">
    <property type="entry name" value="RibonucZ/Hydroxyglut_hydro"/>
</dbReference>
<proteinExistence type="predicted"/>
<sequence length="236" mass="25830">MKITKINHIYQLAFLPTLFPVNCYLIEEEEYLTLIDAALPSSYKKILQTAEKIGKPIQQVILTHAHSDHIGSLDKLKELLPNVTVSISKRDARLLKGDKGLLQGEENTPIRGGVPTSIQTIPDRLLVEGDQIGSLTVVETPGHTPGSISILDTRTNAVIVGDAFQVRGGMAVSGVMKWRFPAPAFATWSKGKALESAMKIHELNPTLLAVGHGQMITSPEEQMNQAIKEAERRHNG</sequence>
<evidence type="ECO:0000313" key="3">
    <source>
        <dbReference type="Proteomes" id="UP001418796"/>
    </source>
</evidence>
<accession>A0ABU9VDR9</accession>
<dbReference type="SMART" id="SM00849">
    <property type="entry name" value="Lactamase_B"/>
    <property type="match status" value="1"/>
</dbReference>
<dbReference type="Proteomes" id="UP001418796">
    <property type="component" value="Unassembled WGS sequence"/>
</dbReference>
<dbReference type="PANTHER" id="PTHR42951">
    <property type="entry name" value="METALLO-BETA-LACTAMASE DOMAIN-CONTAINING"/>
    <property type="match status" value="1"/>
</dbReference>
<keyword evidence="3" id="KW-1185">Reference proteome</keyword>
<dbReference type="CDD" id="cd07721">
    <property type="entry name" value="yflN-like_MBL-fold"/>
    <property type="match status" value="1"/>
</dbReference>
<dbReference type="InterPro" id="IPR001279">
    <property type="entry name" value="Metallo-B-lactamas"/>
</dbReference>
<name>A0ABU9VDR9_9BACI</name>
<dbReference type="PANTHER" id="PTHR42951:SF9">
    <property type="entry name" value="METAL-DEPENDENT HYDROLASE"/>
    <property type="match status" value="1"/>
</dbReference>
<dbReference type="RefSeq" id="WP_343129200.1">
    <property type="nucleotide sequence ID" value="NZ_JBCITK010000001.1"/>
</dbReference>
<gene>
    <name evidence="2" type="ORF">MKY91_02550</name>
</gene>
<evidence type="ECO:0000259" key="1">
    <source>
        <dbReference type="SMART" id="SM00849"/>
    </source>
</evidence>
<evidence type="ECO:0000313" key="2">
    <source>
        <dbReference type="EMBL" id="MEN0642042.1"/>
    </source>
</evidence>
<reference evidence="2 3" key="1">
    <citation type="submission" date="2024-03" db="EMBL/GenBank/DDBJ databases">
        <title>Bacilli Hybrid Assemblies.</title>
        <authorList>
            <person name="Kovac J."/>
        </authorList>
    </citation>
    <scope>NUCLEOTIDE SEQUENCE [LARGE SCALE GENOMIC DNA]</scope>
    <source>
        <strain evidence="2 3">FSL R7-0666</strain>
    </source>
</reference>
<dbReference type="InterPro" id="IPR050855">
    <property type="entry name" value="NDM-1-like"/>
</dbReference>
<feature type="domain" description="Metallo-beta-lactamase" evidence="1">
    <location>
        <begin position="20"/>
        <end position="212"/>
    </location>
</feature>
<organism evidence="2 3">
    <name type="scientific">Alkalicoccobacillus gibsonii</name>
    <dbReference type="NCBI Taxonomy" id="79881"/>
    <lineage>
        <taxon>Bacteria</taxon>
        <taxon>Bacillati</taxon>
        <taxon>Bacillota</taxon>
        <taxon>Bacilli</taxon>
        <taxon>Bacillales</taxon>
        <taxon>Bacillaceae</taxon>
        <taxon>Alkalicoccobacillus</taxon>
    </lineage>
</organism>
<dbReference type="SUPFAM" id="SSF56281">
    <property type="entry name" value="Metallo-hydrolase/oxidoreductase"/>
    <property type="match status" value="1"/>
</dbReference>
<dbReference type="Gene3D" id="3.60.15.10">
    <property type="entry name" value="Ribonuclease Z/Hydroxyacylglutathione hydrolase-like"/>
    <property type="match status" value="1"/>
</dbReference>